<dbReference type="Gene3D" id="3.40.50.720">
    <property type="entry name" value="NAD(P)-binding Rossmann-like Domain"/>
    <property type="match status" value="1"/>
</dbReference>
<organism evidence="2 3">
    <name type="scientific">Chryseomicrobium palamuruense</name>
    <dbReference type="NCBI Taxonomy" id="682973"/>
    <lineage>
        <taxon>Bacteria</taxon>
        <taxon>Bacillati</taxon>
        <taxon>Bacillota</taxon>
        <taxon>Bacilli</taxon>
        <taxon>Bacillales</taxon>
        <taxon>Caryophanaceae</taxon>
        <taxon>Chryseomicrobium</taxon>
    </lineage>
</organism>
<dbReference type="InterPro" id="IPR000683">
    <property type="entry name" value="Gfo/Idh/MocA-like_OxRdtase_N"/>
</dbReference>
<evidence type="ECO:0000259" key="1">
    <source>
        <dbReference type="Pfam" id="PF01408"/>
    </source>
</evidence>
<sequence>MSDNLNVVQVGTGKMSIEYTKVLNELVENFEVIGRGEKSANEFERETSKRPIVGGIKKYLENSTKKPTHAIVAVSVEELARVTMELLKNGVKNILVEKPAGLNLRELLELEIESKKQEANMFVGYNRRFYSSVDKARSIIEEDNGVSSFHFEFTEWSHIIKDLNKPKTVKEQWFFANSTHVVDLAFFLGGFPVNLSPLNSGEGNLDWHPIASTFVGSGSTNKGALFSYHSNWESAGRWGIEIMTKKRRLIFRPMEQLHVQNIGSNQVEKVDIDDSLDMDFKPGLYNQVKAFLYGDQKEKLLSISSHKKITEEVYSKMIFIQS</sequence>
<evidence type="ECO:0000313" key="3">
    <source>
        <dbReference type="Proteomes" id="UP001595733"/>
    </source>
</evidence>
<protein>
    <submittedName>
        <fullName evidence="2">Gfo/Idh/MocA family oxidoreductase</fullName>
    </submittedName>
</protein>
<feature type="domain" description="Gfo/Idh/MocA-like oxidoreductase N-terminal" evidence="1">
    <location>
        <begin position="6"/>
        <end position="125"/>
    </location>
</feature>
<dbReference type="PANTHER" id="PTHR43377:SF1">
    <property type="entry name" value="BILIVERDIN REDUCTASE A"/>
    <property type="match status" value="1"/>
</dbReference>
<dbReference type="Gene3D" id="3.30.360.10">
    <property type="entry name" value="Dihydrodipicolinate Reductase, domain 2"/>
    <property type="match status" value="1"/>
</dbReference>
<comment type="caution">
    <text evidence="2">The sequence shown here is derived from an EMBL/GenBank/DDBJ whole genome shotgun (WGS) entry which is preliminary data.</text>
</comment>
<keyword evidence="3" id="KW-1185">Reference proteome</keyword>
<name>A0ABV8UW11_9BACL</name>
<evidence type="ECO:0000313" key="2">
    <source>
        <dbReference type="EMBL" id="MFC4354694.1"/>
    </source>
</evidence>
<dbReference type="PANTHER" id="PTHR43377">
    <property type="entry name" value="BILIVERDIN REDUCTASE A"/>
    <property type="match status" value="1"/>
</dbReference>
<proteinExistence type="predicted"/>
<gene>
    <name evidence="2" type="ORF">ACFO0S_06395</name>
</gene>
<dbReference type="InterPro" id="IPR036291">
    <property type="entry name" value="NAD(P)-bd_dom_sf"/>
</dbReference>
<dbReference type="Proteomes" id="UP001595733">
    <property type="component" value="Unassembled WGS sequence"/>
</dbReference>
<reference evidence="3" key="1">
    <citation type="journal article" date="2019" name="Int. J. Syst. Evol. Microbiol.">
        <title>The Global Catalogue of Microorganisms (GCM) 10K type strain sequencing project: providing services to taxonomists for standard genome sequencing and annotation.</title>
        <authorList>
            <consortium name="The Broad Institute Genomics Platform"/>
            <consortium name="The Broad Institute Genome Sequencing Center for Infectious Disease"/>
            <person name="Wu L."/>
            <person name="Ma J."/>
        </authorList>
    </citation>
    <scope>NUCLEOTIDE SEQUENCE [LARGE SCALE GENOMIC DNA]</scope>
    <source>
        <strain evidence="3">CCUG 50353</strain>
    </source>
</reference>
<dbReference type="SUPFAM" id="SSF51735">
    <property type="entry name" value="NAD(P)-binding Rossmann-fold domains"/>
    <property type="match status" value="1"/>
</dbReference>
<dbReference type="InterPro" id="IPR051450">
    <property type="entry name" value="Gfo/Idh/MocA_Oxidoreductases"/>
</dbReference>
<dbReference type="EMBL" id="JBHSEF010000013">
    <property type="protein sequence ID" value="MFC4354694.1"/>
    <property type="molecule type" value="Genomic_DNA"/>
</dbReference>
<accession>A0ABV8UW11</accession>
<dbReference type="RefSeq" id="WP_378140976.1">
    <property type="nucleotide sequence ID" value="NZ_JBHSEF010000013.1"/>
</dbReference>
<dbReference type="Pfam" id="PF01408">
    <property type="entry name" value="GFO_IDH_MocA"/>
    <property type="match status" value="1"/>
</dbReference>